<dbReference type="RefSeq" id="WP_032526994.1">
    <property type="nucleotide sequence ID" value="NZ_CP138951.1"/>
</dbReference>
<dbReference type="eggNOG" id="ENOG5032HZ8">
    <property type="taxonomic scope" value="Bacteria"/>
</dbReference>
<dbReference type="AlphaFoldDB" id="A0A0A2AB70"/>
<sequence>MKKFFIRLFKKKSSIKFKYYFNKDKELGFVLPQILILSIGIALGITGLIAVSINRLSTNRVALLESQSRNSAESGVATVQSLLNNSKSGVLYYYWLAKTCSLDAQNSDCYTPLKGSNPNIWPGIPVKGYFPDLSNMYWTDTGGLWCNGRKNCLGRQIAPKCTYLGSVNSGSIPWFSYSSGLTNLLDRNKDKVGFDVKGTKSNYQQSFSLKATDFVGSEASGSTALVIEGFSQPINSPNTNISSNKLRADISITKIVTPQAFGVISAGENEADGDFNLGQSLYMGNFRVSGDKVGSIIWRKNIYFNSDCAKIGSKIGAIRNHLPDNAKGSGGIWMQPISFPPKPSFKSNKGIINLDSIVCHKKNQSNCEILSSSINTFPSTERIVTIDDLFVYGKDGVFEITTSNQSRIKLLVRGSIHVANKGHICHKKKGSTQCGSGDPENLTIMFEQPGQNSLPSIGTLQGKSELACSSNGGITLRENKEIPFNTFIVSNTTGKRTSDKFSAFVYGPKTTFSTTKSLAPYYQKPVTGMRNIVISRGVYGFIDNPDGPKHDRSPRLIKSPNGKLIPFQNKTSRYWDSYMNNLEIIATGRKISNPGSTHYDNVALVWDKKNRFYSLRGMNITSNFQSGGNNISTEGQLVPINVNGGYVPLGNTPFTLAPNGQSWISYYGIELEKNEQKVDKNFKSIVWMKNVCFDDSGFINWDFDLDLSTKLVERFGNIDFNYGVPYYRGQSVRVWDTLRNFD</sequence>
<evidence type="ECO:0000313" key="1">
    <source>
        <dbReference type="EMBL" id="KGF97658.1"/>
    </source>
</evidence>
<organism evidence="1 2">
    <name type="scientific">Prochlorococcus marinus str. MIT 9302</name>
    <dbReference type="NCBI Taxonomy" id="74545"/>
    <lineage>
        <taxon>Bacteria</taxon>
        <taxon>Bacillati</taxon>
        <taxon>Cyanobacteriota</taxon>
        <taxon>Cyanophyceae</taxon>
        <taxon>Synechococcales</taxon>
        <taxon>Prochlorococcaceae</taxon>
        <taxon>Prochlorococcus</taxon>
    </lineage>
</organism>
<dbReference type="Proteomes" id="UP000030445">
    <property type="component" value="Unassembled WGS sequence"/>
</dbReference>
<evidence type="ECO:0000313" key="2">
    <source>
        <dbReference type="Proteomes" id="UP000030445"/>
    </source>
</evidence>
<dbReference type="STRING" id="74545.EU96_1372"/>
<dbReference type="EMBL" id="JNAM01000010">
    <property type="protein sequence ID" value="KGF97658.1"/>
    <property type="molecule type" value="Genomic_DNA"/>
</dbReference>
<accession>A0A0A2AB70</accession>
<dbReference type="OrthoDB" id="539105at2"/>
<reference evidence="2" key="1">
    <citation type="journal article" date="2014" name="Sci. Data">
        <title>Genomes of diverse isolates of the marine cyanobacterium Prochlorococcus.</title>
        <authorList>
            <person name="Biller S."/>
            <person name="Berube P."/>
            <person name="Thompson J."/>
            <person name="Kelly L."/>
            <person name="Roggensack S."/>
            <person name="Awad L."/>
            <person name="Roache-Johnson K."/>
            <person name="Ding H."/>
            <person name="Giovannoni S.J."/>
            <person name="Moore L.R."/>
            <person name="Chisholm S.W."/>
        </authorList>
    </citation>
    <scope>NUCLEOTIDE SEQUENCE [LARGE SCALE GENOMIC DNA]</scope>
    <source>
        <strain evidence="2">MIT 9302</strain>
    </source>
</reference>
<gene>
    <name evidence="1" type="ORF">EU96_1372</name>
</gene>
<protein>
    <submittedName>
        <fullName evidence="1">Uncharacterized protein</fullName>
    </submittedName>
</protein>
<comment type="caution">
    <text evidence="1">The sequence shown here is derived from an EMBL/GenBank/DDBJ whole genome shotgun (WGS) entry which is preliminary data.</text>
</comment>
<name>A0A0A2AB70_PROMR</name>
<proteinExistence type="predicted"/>